<dbReference type="EMBL" id="LR796183">
    <property type="protein sequence ID" value="CAB4124751.1"/>
    <property type="molecule type" value="Genomic_DNA"/>
</dbReference>
<dbReference type="InterPro" id="IPR033767">
    <property type="entry name" value="Tail_Gp11"/>
</dbReference>
<accession>A0A6J5KS61</accession>
<gene>
    <name evidence="1" type="ORF">UFOVP63_27</name>
</gene>
<name>A0A6J5KS61_9CAUD</name>
<protein>
    <submittedName>
        <fullName evidence="1">Tail tubular protein A</fullName>
    </submittedName>
</protein>
<dbReference type="Pfam" id="PF17212">
    <property type="entry name" value="Tube"/>
    <property type="match status" value="1"/>
</dbReference>
<organism evidence="1">
    <name type="scientific">uncultured Caudovirales phage</name>
    <dbReference type="NCBI Taxonomy" id="2100421"/>
    <lineage>
        <taxon>Viruses</taxon>
        <taxon>Duplodnaviria</taxon>
        <taxon>Heunggongvirae</taxon>
        <taxon>Uroviricota</taxon>
        <taxon>Caudoviricetes</taxon>
        <taxon>Peduoviridae</taxon>
        <taxon>Maltschvirus</taxon>
        <taxon>Maltschvirus maltsch</taxon>
    </lineage>
</organism>
<sequence>MGSPFFFYWRFILSYFDTPLSQLDAVNICLSSMGEPSVNTLDGAAIDAQLASDLIDETSRSVQSMGFYWNREIHEISPNVNGEIVLPANVARVDSINGSKQVDVIQRGLRLYDKLNNTYSFDSSLTLEMVVLLAFEDLPLAAKQFITMRAARLLQQRLLGSEQLQKFNAADEQKSWVVLLQDEANVADSNMLYDNWSSGSILNRGYFARGAFN</sequence>
<reference evidence="1" key="1">
    <citation type="submission" date="2020-04" db="EMBL/GenBank/DDBJ databases">
        <authorList>
            <person name="Chiriac C."/>
            <person name="Salcher M."/>
            <person name="Ghai R."/>
            <person name="Kavagutti S V."/>
        </authorList>
    </citation>
    <scope>NUCLEOTIDE SEQUENCE</scope>
</reference>
<evidence type="ECO:0000313" key="1">
    <source>
        <dbReference type="EMBL" id="CAB4124751.1"/>
    </source>
</evidence>
<proteinExistence type="predicted"/>